<dbReference type="EMBL" id="JAWDJW010009614">
    <property type="protein sequence ID" value="KAK3058407.1"/>
    <property type="molecule type" value="Genomic_DNA"/>
</dbReference>
<protein>
    <submittedName>
        <fullName evidence="1">Uncharacterized protein</fullName>
    </submittedName>
</protein>
<feature type="non-terminal residue" evidence="1">
    <location>
        <position position="1"/>
    </location>
</feature>
<sequence>LEPSVRETFNYDAFLKYQKANLPKYAVPVFLRVVNASTHIHNHKQNKVPLRKEGVDPKMVGTEVPEGEADVFLWNPRGDGYASFKPEDWEGLLGGKARL</sequence>
<accession>A0ACC3CYK5</accession>
<gene>
    <name evidence="1" type="ORF">LTS18_011367</name>
</gene>
<keyword evidence="2" id="KW-1185">Reference proteome</keyword>
<organism evidence="1 2">
    <name type="scientific">Coniosporium uncinatum</name>
    <dbReference type="NCBI Taxonomy" id="93489"/>
    <lineage>
        <taxon>Eukaryota</taxon>
        <taxon>Fungi</taxon>
        <taxon>Dikarya</taxon>
        <taxon>Ascomycota</taxon>
        <taxon>Pezizomycotina</taxon>
        <taxon>Dothideomycetes</taxon>
        <taxon>Dothideomycetes incertae sedis</taxon>
        <taxon>Coniosporium</taxon>
    </lineage>
</organism>
<name>A0ACC3CYK5_9PEZI</name>
<evidence type="ECO:0000313" key="1">
    <source>
        <dbReference type="EMBL" id="KAK3058407.1"/>
    </source>
</evidence>
<dbReference type="Proteomes" id="UP001186974">
    <property type="component" value="Unassembled WGS sequence"/>
</dbReference>
<reference evidence="1" key="1">
    <citation type="submission" date="2024-09" db="EMBL/GenBank/DDBJ databases">
        <title>Black Yeasts Isolated from many extreme environments.</title>
        <authorList>
            <person name="Coleine C."/>
            <person name="Stajich J.E."/>
            <person name="Selbmann L."/>
        </authorList>
    </citation>
    <scope>NUCLEOTIDE SEQUENCE</scope>
    <source>
        <strain evidence="1">CCFEE 5737</strain>
    </source>
</reference>
<proteinExistence type="predicted"/>
<comment type="caution">
    <text evidence="1">The sequence shown here is derived from an EMBL/GenBank/DDBJ whole genome shotgun (WGS) entry which is preliminary data.</text>
</comment>
<evidence type="ECO:0000313" key="2">
    <source>
        <dbReference type="Proteomes" id="UP001186974"/>
    </source>
</evidence>